<dbReference type="EMBL" id="CP042433">
    <property type="protein sequence ID" value="QEC54769.1"/>
    <property type="molecule type" value="Genomic_DNA"/>
</dbReference>
<feature type="region of interest" description="Disordered" evidence="1">
    <location>
        <begin position="170"/>
        <end position="213"/>
    </location>
</feature>
<proteinExistence type="predicted"/>
<dbReference type="Proteomes" id="UP000321204">
    <property type="component" value="Chromosome"/>
</dbReference>
<evidence type="ECO:0000256" key="2">
    <source>
        <dbReference type="SAM" id="SignalP"/>
    </source>
</evidence>
<evidence type="ECO:0000256" key="1">
    <source>
        <dbReference type="SAM" id="MobiDB-lite"/>
    </source>
</evidence>
<evidence type="ECO:0000313" key="3">
    <source>
        <dbReference type="EMBL" id="QEC54769.1"/>
    </source>
</evidence>
<feature type="signal peptide" evidence="2">
    <location>
        <begin position="1"/>
        <end position="23"/>
    </location>
</feature>
<dbReference type="KEGG" id="fgg:FSB75_02255"/>
<accession>A0A5B8UF57</accession>
<name>A0A5B8UF57_9BACT</name>
<reference evidence="3 4" key="1">
    <citation type="journal article" date="2015" name="Int. J. Syst. Evol. Microbiol.">
        <title>Flavisolibacter ginsenosidimutans sp. nov., with ginsenoside-converting activity isolated from soil used for cultivating ginseng.</title>
        <authorList>
            <person name="Zhao Y."/>
            <person name="Liu Q."/>
            <person name="Kang M.S."/>
            <person name="Jin F."/>
            <person name="Yu H."/>
            <person name="Im W.T."/>
        </authorList>
    </citation>
    <scope>NUCLEOTIDE SEQUENCE [LARGE SCALE GENOMIC DNA]</scope>
    <source>
        <strain evidence="3 4">Gsoil 636</strain>
    </source>
</reference>
<protein>
    <submittedName>
        <fullName evidence="3">Uncharacterized protein</fullName>
    </submittedName>
</protein>
<sequence length="368" mass="41359">MKKIAPFFFLFAFFQLFYTAAFAQDLTGIWRGYFMTEGGDQYKYEVQINQTKKAGLSGVTYSYLDTRFYGKAVFTGNYTKASNAALVQEIKTVEVKMAGGSVACIMKCRLGYSRSGKEEFLEGTYTSTYEKADPFFDVKRGGNCGGGKVFLRKVSTSDFYVEPFLRNKKLTPSPPKTETARTTPPKKPVITKPPAKTSVAKTTTPKKTEPLVKKPQNKIVAIEPEKKKTDEVTVKPKTVEPKIVPTPVTIRDRKNELTRLITVSNSEIDISLYDNGTIDNDTVSIYLDGRLILSNKRLSNVPIKYKLQLDESSPEHTLVMVAENMGDIPPNTSLMIIQDGDKRYQVSIVSTEQKNAMVRFRYEGNNKQ</sequence>
<feature type="chain" id="PRO_5022673729" evidence="2">
    <location>
        <begin position="24"/>
        <end position="368"/>
    </location>
</feature>
<dbReference type="OrthoDB" id="639821at2"/>
<gene>
    <name evidence="3" type="ORF">FSB75_02255</name>
</gene>
<dbReference type="RefSeq" id="WP_146782108.1">
    <property type="nucleotide sequence ID" value="NZ_BAABIO010000006.1"/>
</dbReference>
<keyword evidence="2" id="KW-0732">Signal</keyword>
<dbReference type="AlphaFoldDB" id="A0A5B8UF57"/>
<keyword evidence="4" id="KW-1185">Reference proteome</keyword>
<feature type="compositionally biased region" description="Low complexity" evidence="1">
    <location>
        <begin position="188"/>
        <end position="197"/>
    </location>
</feature>
<evidence type="ECO:0000313" key="4">
    <source>
        <dbReference type="Proteomes" id="UP000321204"/>
    </source>
</evidence>
<organism evidence="3 4">
    <name type="scientific">Flavisolibacter ginsenosidimutans</name>
    <dbReference type="NCBI Taxonomy" id="661481"/>
    <lineage>
        <taxon>Bacteria</taxon>
        <taxon>Pseudomonadati</taxon>
        <taxon>Bacteroidota</taxon>
        <taxon>Chitinophagia</taxon>
        <taxon>Chitinophagales</taxon>
        <taxon>Chitinophagaceae</taxon>
        <taxon>Flavisolibacter</taxon>
    </lineage>
</organism>